<accession>A0A9D5BI46</accession>
<comment type="caution">
    <text evidence="1">The sequence shown here is derived from an EMBL/GenBank/DDBJ whole genome shotgun (WGS) entry which is preliminary data.</text>
</comment>
<sequence>MGFTPSISDEFILHLGQFQGEVKSIVDDIQRSWQTAKKTHDSSVKNSSGGLDILGLSSYAAVGVAYLITLELAKDSEISPTRNIEYELQYLLKESQRALSDALSDSDFLLSMSDVATASVALTSIVKSREDGNLIDCELLNGILNNPEVTEKLVRDYEVQNC</sequence>
<organism evidence="1 2">
    <name type="scientific">Pisum sativum</name>
    <name type="common">Garden pea</name>
    <name type="synonym">Lathyrus oleraceus</name>
    <dbReference type="NCBI Taxonomy" id="3888"/>
    <lineage>
        <taxon>Eukaryota</taxon>
        <taxon>Viridiplantae</taxon>
        <taxon>Streptophyta</taxon>
        <taxon>Embryophyta</taxon>
        <taxon>Tracheophyta</taxon>
        <taxon>Spermatophyta</taxon>
        <taxon>Magnoliopsida</taxon>
        <taxon>eudicotyledons</taxon>
        <taxon>Gunneridae</taxon>
        <taxon>Pentapetalae</taxon>
        <taxon>rosids</taxon>
        <taxon>fabids</taxon>
        <taxon>Fabales</taxon>
        <taxon>Fabaceae</taxon>
        <taxon>Papilionoideae</taxon>
        <taxon>50 kb inversion clade</taxon>
        <taxon>NPAAA clade</taxon>
        <taxon>Hologalegina</taxon>
        <taxon>IRL clade</taxon>
        <taxon>Fabeae</taxon>
        <taxon>Lathyrus</taxon>
    </lineage>
</organism>
<reference evidence="1 2" key="1">
    <citation type="journal article" date="2022" name="Nat. Genet.">
        <title>Improved pea reference genome and pan-genome highlight genomic features and evolutionary characteristics.</title>
        <authorList>
            <person name="Yang T."/>
            <person name="Liu R."/>
            <person name="Luo Y."/>
            <person name="Hu S."/>
            <person name="Wang D."/>
            <person name="Wang C."/>
            <person name="Pandey M.K."/>
            <person name="Ge S."/>
            <person name="Xu Q."/>
            <person name="Li N."/>
            <person name="Li G."/>
            <person name="Huang Y."/>
            <person name="Saxena R.K."/>
            <person name="Ji Y."/>
            <person name="Li M."/>
            <person name="Yan X."/>
            <person name="He Y."/>
            <person name="Liu Y."/>
            <person name="Wang X."/>
            <person name="Xiang C."/>
            <person name="Varshney R.K."/>
            <person name="Ding H."/>
            <person name="Gao S."/>
            <person name="Zong X."/>
        </authorList>
    </citation>
    <scope>NUCLEOTIDE SEQUENCE [LARGE SCALE GENOMIC DNA]</scope>
    <source>
        <strain evidence="1 2">cv. Zhongwan 6</strain>
    </source>
</reference>
<dbReference type="Proteomes" id="UP001058974">
    <property type="component" value="Chromosome 1"/>
</dbReference>
<evidence type="ECO:0000313" key="2">
    <source>
        <dbReference type="Proteomes" id="UP001058974"/>
    </source>
</evidence>
<keyword evidence="2" id="KW-1185">Reference proteome</keyword>
<proteinExistence type="predicted"/>
<dbReference type="AlphaFoldDB" id="A0A9D5BI46"/>
<protein>
    <submittedName>
        <fullName evidence="1">Uncharacterized protein</fullName>
    </submittedName>
</protein>
<dbReference type="EMBL" id="JAMSHJ010000001">
    <property type="protein sequence ID" value="KAI5444149.1"/>
    <property type="molecule type" value="Genomic_DNA"/>
</dbReference>
<name>A0A9D5BI46_PEA</name>
<gene>
    <name evidence="1" type="ORF">KIW84_012678</name>
</gene>
<evidence type="ECO:0000313" key="1">
    <source>
        <dbReference type="EMBL" id="KAI5444149.1"/>
    </source>
</evidence>
<dbReference type="Gramene" id="Psat01G0267800-T1">
    <property type="protein sequence ID" value="KAI5444149.1"/>
    <property type="gene ID" value="KIW84_012678"/>
</dbReference>